<organism evidence="5">
    <name type="scientific">Gongylonema pulchrum</name>
    <dbReference type="NCBI Taxonomy" id="637853"/>
    <lineage>
        <taxon>Eukaryota</taxon>
        <taxon>Metazoa</taxon>
        <taxon>Ecdysozoa</taxon>
        <taxon>Nematoda</taxon>
        <taxon>Chromadorea</taxon>
        <taxon>Rhabditida</taxon>
        <taxon>Spirurina</taxon>
        <taxon>Spiruromorpha</taxon>
        <taxon>Spiruroidea</taxon>
        <taxon>Gongylonematidae</taxon>
        <taxon>Gongylonema</taxon>
    </lineage>
</organism>
<evidence type="ECO:0000313" key="3">
    <source>
        <dbReference type="EMBL" id="VDK35438.1"/>
    </source>
</evidence>
<evidence type="ECO:0000313" key="5">
    <source>
        <dbReference type="WBParaSite" id="GPUH_0000262101-mRNA-1"/>
    </source>
</evidence>
<keyword evidence="1" id="KW-0175">Coiled coil</keyword>
<accession>A0A183D1M5</accession>
<keyword evidence="4" id="KW-1185">Reference proteome</keyword>
<dbReference type="InterPro" id="IPR006575">
    <property type="entry name" value="RWD_dom"/>
</dbReference>
<dbReference type="SUPFAM" id="SSF54495">
    <property type="entry name" value="UBC-like"/>
    <property type="match status" value="1"/>
</dbReference>
<gene>
    <name evidence="3" type="ORF">GPUH_LOCUS2615</name>
</gene>
<dbReference type="InterPro" id="IPR016135">
    <property type="entry name" value="UBQ-conjugating_enzyme/RWD"/>
</dbReference>
<feature type="domain" description="RWD" evidence="2">
    <location>
        <begin position="9"/>
        <end position="120"/>
    </location>
</feature>
<evidence type="ECO:0000256" key="1">
    <source>
        <dbReference type="SAM" id="Coils"/>
    </source>
</evidence>
<reference evidence="5" key="1">
    <citation type="submission" date="2016-06" db="UniProtKB">
        <authorList>
            <consortium name="WormBaseParasite"/>
        </authorList>
    </citation>
    <scope>IDENTIFICATION</scope>
</reference>
<dbReference type="PROSITE" id="PS50908">
    <property type="entry name" value="RWD"/>
    <property type="match status" value="1"/>
</dbReference>
<feature type="coiled-coil region" evidence="1">
    <location>
        <begin position="121"/>
        <end position="148"/>
    </location>
</feature>
<evidence type="ECO:0000259" key="2">
    <source>
        <dbReference type="PROSITE" id="PS50908"/>
    </source>
</evidence>
<proteinExistence type="predicted"/>
<dbReference type="Gene3D" id="3.10.110.10">
    <property type="entry name" value="Ubiquitin Conjugating Enzyme"/>
    <property type="match status" value="1"/>
</dbReference>
<sequence>MDYETTQQEELEALEAIYPDELEITCNEYPNISLKISLHSHPDKDAENTPHTFQVTLVLQLPASYPDIIPVIEIQGLEDCFSSERIERVQRTLCGIAQDSLSMPMVFTIVSSLQEEIGHLVEDFEARKIKAEEEAKEQKEALERKKFEAGFSFYLDQQLLTSA</sequence>
<dbReference type="Pfam" id="PF05773">
    <property type="entry name" value="RWD"/>
    <property type="match status" value="1"/>
</dbReference>
<dbReference type="InterPro" id="IPR040213">
    <property type="entry name" value="GIR2-like"/>
</dbReference>
<protein>
    <submittedName>
        <fullName evidence="5">RWD domain-containing protein</fullName>
    </submittedName>
</protein>
<dbReference type="Proteomes" id="UP000271098">
    <property type="component" value="Unassembled WGS sequence"/>
</dbReference>
<evidence type="ECO:0000313" key="4">
    <source>
        <dbReference type="Proteomes" id="UP000271098"/>
    </source>
</evidence>
<dbReference type="OrthoDB" id="277175at2759"/>
<name>A0A183D1M5_9BILA</name>
<dbReference type="WBParaSite" id="GPUH_0000262101-mRNA-1">
    <property type="protein sequence ID" value="GPUH_0000262101-mRNA-1"/>
    <property type="gene ID" value="GPUH_0000262101"/>
</dbReference>
<dbReference type="PANTHER" id="PTHR12292">
    <property type="entry name" value="RWD DOMAIN-CONTAINING PROTEIN"/>
    <property type="match status" value="1"/>
</dbReference>
<reference evidence="3 4" key="2">
    <citation type="submission" date="2018-11" db="EMBL/GenBank/DDBJ databases">
        <authorList>
            <consortium name="Pathogen Informatics"/>
        </authorList>
    </citation>
    <scope>NUCLEOTIDE SEQUENCE [LARGE SCALE GENOMIC DNA]</scope>
</reference>
<dbReference type="SMART" id="SM00591">
    <property type="entry name" value="RWD"/>
    <property type="match status" value="1"/>
</dbReference>
<dbReference type="AlphaFoldDB" id="A0A183D1M5"/>
<dbReference type="EMBL" id="UYRT01004049">
    <property type="protein sequence ID" value="VDK35438.1"/>
    <property type="molecule type" value="Genomic_DNA"/>
</dbReference>